<feature type="non-terminal residue" evidence="1">
    <location>
        <position position="1"/>
    </location>
</feature>
<evidence type="ECO:0000313" key="1">
    <source>
        <dbReference type="EMBL" id="KAF9605156.1"/>
    </source>
</evidence>
<comment type="caution">
    <text evidence="1">The sequence shown here is derived from an EMBL/GenBank/DDBJ whole genome shotgun (WGS) entry which is preliminary data.</text>
</comment>
<protein>
    <submittedName>
        <fullName evidence="1">Uncharacterized protein</fullName>
    </submittedName>
</protein>
<accession>A0A835LZH2</accession>
<dbReference type="PANTHER" id="PTHR47848:SF1">
    <property type="entry name" value="ADENINE NUCLEOTIDE ALPHA HYDROLASES-LIKE SUPERFAMILY PROTEIN"/>
    <property type="match status" value="1"/>
</dbReference>
<dbReference type="Proteomes" id="UP000631114">
    <property type="component" value="Unassembled WGS sequence"/>
</dbReference>
<dbReference type="AlphaFoldDB" id="A0A835LZH2"/>
<organism evidence="1 2">
    <name type="scientific">Coptis chinensis</name>
    <dbReference type="NCBI Taxonomy" id="261450"/>
    <lineage>
        <taxon>Eukaryota</taxon>
        <taxon>Viridiplantae</taxon>
        <taxon>Streptophyta</taxon>
        <taxon>Embryophyta</taxon>
        <taxon>Tracheophyta</taxon>
        <taxon>Spermatophyta</taxon>
        <taxon>Magnoliopsida</taxon>
        <taxon>Ranunculales</taxon>
        <taxon>Ranunculaceae</taxon>
        <taxon>Coptidoideae</taxon>
        <taxon>Coptis</taxon>
    </lineage>
</organism>
<sequence length="140" mass="16152">AETKLYFTNQEISDTLECEREFTSSRDWSVSEKSKTIIAQWAKMLICDFILLHVFPLTRSRNNNKQRSLRLKGFQLALSFKDLCDEVPDAKVEIVVREGDQDGRTIASTISEVSASDLVLGLHDQSFCQSYIQMCYEFHF</sequence>
<proteinExistence type="predicted"/>
<keyword evidence="2" id="KW-1185">Reference proteome</keyword>
<name>A0A835LZH2_9MAGN</name>
<dbReference type="OrthoDB" id="1901889at2759"/>
<reference evidence="1 2" key="1">
    <citation type="submission" date="2020-10" db="EMBL/GenBank/DDBJ databases">
        <title>The Coptis chinensis genome and diversification of protoberbering-type alkaloids.</title>
        <authorList>
            <person name="Wang B."/>
            <person name="Shu S."/>
            <person name="Song C."/>
            <person name="Liu Y."/>
        </authorList>
    </citation>
    <scope>NUCLEOTIDE SEQUENCE [LARGE SCALE GENOMIC DNA]</scope>
    <source>
        <strain evidence="1">HL-2020</strain>
        <tissue evidence="1">Leaf</tissue>
    </source>
</reference>
<dbReference type="PANTHER" id="PTHR47848">
    <property type="entry name" value="ADENINE NUCLEOTIDE ALPHA HYDROLASES-LIKE SUPERFAMILY PROTEIN"/>
    <property type="match status" value="1"/>
</dbReference>
<gene>
    <name evidence="1" type="ORF">IFM89_014147</name>
</gene>
<evidence type="ECO:0000313" key="2">
    <source>
        <dbReference type="Proteomes" id="UP000631114"/>
    </source>
</evidence>
<dbReference type="EMBL" id="JADFTS010000005">
    <property type="protein sequence ID" value="KAF9605156.1"/>
    <property type="molecule type" value="Genomic_DNA"/>
</dbReference>